<keyword evidence="19" id="KW-1185">Reference proteome</keyword>
<sequence length="646" mass="70439">MKSLIIALVVSALAAPYSAASPNETPPSSLKLNFNIKRGSSRDSLSPIGDSKPRFVKRDDNDEGSAEIELINEQTFYYANLYIGSNEDVNQVLVDTGSSDLWVMSHDLECYASNYGKKKREAKNVFHHIGSGPKFIEDIEDNGELSKATKTSKSNKDAKNQAKEETDYNSYATDYSELSGYPDLSDYPEPTYNPYSEYPEPSYNPYSDYSYESYYGGYATCTYYGSFNTENSDSFVRNDTEAFDISYADGTFASGIWGHDTVKIGNLSVKDLSFAVANQSSSDVGVLGIGLPGLEVTNDRGGYMYENLPLKMKSDGVIKKALYSLYLSDVDDETGSILFGAVDHAKYVQTLETLKLRNTYKEYDFPVKFDVPVDKIVVTNKDGKATTVLSSTEGVVLDSGSTLSYVRSDQLDTIGDALDGVFSGDAMTYEVDCDYLHDSAAVLNITFGSKTITVPIPDLILEATYGSTCYLGLFAQSSSSPYILFGDNILRHAYIVYDLEDNEVHIGQAYYTDDEDIEVVEGSVPTTGGQDPTSTTYEPATETEESTEDRSDSKTENESTTISRSTTRSTTRRVPGFTSSDAATSVTSSRLELTSETGSETDSSSSAADTASSTQSGGDSNEGLVIHSNLRGYSLAGWLIIFALVI</sequence>
<keyword evidence="10" id="KW-0865">Zymogen</keyword>
<feature type="region of interest" description="Disordered" evidence="15">
    <location>
        <begin position="147"/>
        <end position="169"/>
    </location>
</feature>
<evidence type="ECO:0000259" key="17">
    <source>
        <dbReference type="PROSITE" id="PS51767"/>
    </source>
</evidence>
<evidence type="ECO:0000313" key="19">
    <source>
        <dbReference type="Proteomes" id="UP000669133"/>
    </source>
</evidence>
<feature type="chain" id="PRO_5034760650" description="candidapepsin" evidence="16">
    <location>
        <begin position="21"/>
        <end position="646"/>
    </location>
</feature>
<evidence type="ECO:0000256" key="11">
    <source>
        <dbReference type="ARBA" id="ARBA00023157"/>
    </source>
</evidence>
<keyword evidence="9 14" id="KW-0378">Hydrolase</keyword>
<keyword evidence="6 14" id="KW-0645">Protease</keyword>
<reference evidence="18 19" key="1">
    <citation type="submission" date="2020-12" db="EMBL/GenBank/DDBJ databases">
        <title>Effect of drift, selection, and recombination on the evolution of hybrid genomes in Candida yeast pathogens.</title>
        <authorList>
            <person name="Mixao V."/>
            <person name="Ksiezopolska E."/>
            <person name="Saus E."/>
            <person name="Boekhout T."/>
            <person name="Gacser A."/>
            <person name="Gabaldon T."/>
        </authorList>
    </citation>
    <scope>NUCLEOTIDE SEQUENCE [LARGE SCALE GENOMIC DNA]</scope>
    <source>
        <strain evidence="18 19">BP57</strain>
    </source>
</reference>
<proteinExistence type="inferred from homology"/>
<organism evidence="18 19">
    <name type="scientific">Candida metapsilosis</name>
    <dbReference type="NCBI Taxonomy" id="273372"/>
    <lineage>
        <taxon>Eukaryota</taxon>
        <taxon>Fungi</taxon>
        <taxon>Dikarya</taxon>
        <taxon>Ascomycota</taxon>
        <taxon>Saccharomycotina</taxon>
        <taxon>Pichiomycetes</taxon>
        <taxon>Debaryomycetaceae</taxon>
        <taxon>Candida/Lodderomyces clade</taxon>
        <taxon>Candida</taxon>
    </lineage>
</organism>
<evidence type="ECO:0000256" key="1">
    <source>
        <dbReference type="ARBA" id="ARBA00001675"/>
    </source>
</evidence>
<accession>A0A8H7ZJL2</accession>
<dbReference type="PANTHER" id="PTHR47966:SF65">
    <property type="entry name" value="ASPARTIC-TYPE ENDOPEPTIDASE"/>
    <property type="match status" value="1"/>
</dbReference>
<dbReference type="CDD" id="cd05474">
    <property type="entry name" value="SAP_like"/>
    <property type="match status" value="1"/>
</dbReference>
<evidence type="ECO:0000256" key="3">
    <source>
        <dbReference type="ARBA" id="ARBA00007447"/>
    </source>
</evidence>
<evidence type="ECO:0000256" key="10">
    <source>
        <dbReference type="ARBA" id="ARBA00023145"/>
    </source>
</evidence>
<gene>
    <name evidence="18" type="ORF">I9W82_000511</name>
</gene>
<evidence type="ECO:0000256" key="12">
    <source>
        <dbReference type="PIRSR" id="PIRSR601461-1"/>
    </source>
</evidence>
<evidence type="ECO:0000313" key="18">
    <source>
        <dbReference type="EMBL" id="KAG5421421.1"/>
    </source>
</evidence>
<feature type="compositionally biased region" description="Basic and acidic residues" evidence="15">
    <location>
        <begin position="548"/>
        <end position="557"/>
    </location>
</feature>
<dbReference type="EC" id="3.4.23.24" evidence="4"/>
<evidence type="ECO:0000256" key="8">
    <source>
        <dbReference type="ARBA" id="ARBA00022750"/>
    </source>
</evidence>
<keyword evidence="5" id="KW-0964">Secreted</keyword>
<comment type="similarity">
    <text evidence="3 14">Belongs to the peptidase A1 family.</text>
</comment>
<dbReference type="SUPFAM" id="SSF50630">
    <property type="entry name" value="Acid proteases"/>
    <property type="match status" value="1"/>
</dbReference>
<dbReference type="PROSITE" id="PS51767">
    <property type="entry name" value="PEPTIDASE_A1"/>
    <property type="match status" value="1"/>
</dbReference>
<keyword evidence="11 13" id="KW-1015">Disulfide bond</keyword>
<feature type="active site" evidence="12">
    <location>
        <position position="95"/>
    </location>
</feature>
<dbReference type="GeneID" id="93649140"/>
<dbReference type="InterPro" id="IPR001461">
    <property type="entry name" value="Aspartic_peptidase_A1"/>
</dbReference>
<dbReference type="Pfam" id="PF00026">
    <property type="entry name" value="Asp"/>
    <property type="match status" value="2"/>
</dbReference>
<evidence type="ECO:0000256" key="13">
    <source>
        <dbReference type="PIRSR" id="PIRSR601461-2"/>
    </source>
</evidence>
<comment type="subcellular location">
    <subcellularLocation>
        <location evidence="2">Secreted</location>
    </subcellularLocation>
</comment>
<keyword evidence="7 16" id="KW-0732">Signal</keyword>
<feature type="signal peptide" evidence="16">
    <location>
        <begin position="1"/>
        <end position="20"/>
    </location>
</feature>
<dbReference type="GO" id="GO:0004190">
    <property type="term" value="F:aspartic-type endopeptidase activity"/>
    <property type="evidence" value="ECO:0007669"/>
    <property type="project" value="UniProtKB-KW"/>
</dbReference>
<dbReference type="InterPro" id="IPR033121">
    <property type="entry name" value="PEPTIDASE_A1"/>
</dbReference>
<evidence type="ECO:0000256" key="15">
    <source>
        <dbReference type="SAM" id="MobiDB-lite"/>
    </source>
</evidence>
<feature type="region of interest" description="Disordered" evidence="15">
    <location>
        <begin position="522"/>
        <end position="622"/>
    </location>
</feature>
<dbReference type="InterPro" id="IPR001969">
    <property type="entry name" value="Aspartic_peptidase_AS"/>
</dbReference>
<feature type="region of interest" description="Disordered" evidence="15">
    <location>
        <begin position="39"/>
        <end position="62"/>
    </location>
</feature>
<dbReference type="PROSITE" id="PS00141">
    <property type="entry name" value="ASP_PROTEASE"/>
    <property type="match status" value="2"/>
</dbReference>
<dbReference type="PANTHER" id="PTHR47966">
    <property type="entry name" value="BETA-SITE APP-CLEAVING ENZYME, ISOFORM A-RELATED"/>
    <property type="match status" value="1"/>
</dbReference>
<feature type="domain" description="Peptidase A1" evidence="17">
    <location>
        <begin position="77"/>
        <end position="507"/>
    </location>
</feature>
<evidence type="ECO:0000256" key="14">
    <source>
        <dbReference type="RuleBase" id="RU000454"/>
    </source>
</evidence>
<keyword evidence="8 14" id="KW-0064">Aspartyl protease</keyword>
<evidence type="ECO:0000256" key="7">
    <source>
        <dbReference type="ARBA" id="ARBA00022729"/>
    </source>
</evidence>
<protein>
    <recommendedName>
        <fullName evidence="4">candidapepsin</fullName>
        <ecNumber evidence="4">3.4.23.24</ecNumber>
    </recommendedName>
</protein>
<evidence type="ECO:0000256" key="9">
    <source>
        <dbReference type="ARBA" id="ARBA00022801"/>
    </source>
</evidence>
<comment type="caution">
    <text evidence="18">The sequence shown here is derived from an EMBL/GenBank/DDBJ whole genome shotgun (WGS) entry which is preliminary data.</text>
</comment>
<dbReference type="InterPro" id="IPR033876">
    <property type="entry name" value="SAP-like"/>
</dbReference>
<dbReference type="AlphaFoldDB" id="A0A8H7ZJL2"/>
<evidence type="ECO:0000256" key="5">
    <source>
        <dbReference type="ARBA" id="ARBA00022525"/>
    </source>
</evidence>
<dbReference type="Proteomes" id="UP000669133">
    <property type="component" value="Unassembled WGS sequence"/>
</dbReference>
<evidence type="ECO:0000256" key="6">
    <source>
        <dbReference type="ARBA" id="ARBA00022670"/>
    </source>
</evidence>
<evidence type="ECO:0000256" key="16">
    <source>
        <dbReference type="SAM" id="SignalP"/>
    </source>
</evidence>
<dbReference type="PRINTS" id="PR00792">
    <property type="entry name" value="PEPSIN"/>
</dbReference>
<feature type="compositionally biased region" description="Polar residues" evidence="15">
    <location>
        <begin position="524"/>
        <end position="538"/>
    </location>
</feature>
<evidence type="ECO:0000256" key="4">
    <source>
        <dbReference type="ARBA" id="ARBA00013207"/>
    </source>
</evidence>
<dbReference type="GO" id="GO:0006508">
    <property type="term" value="P:proteolysis"/>
    <property type="evidence" value="ECO:0007669"/>
    <property type="project" value="UniProtKB-KW"/>
</dbReference>
<dbReference type="OrthoDB" id="771136at2759"/>
<feature type="compositionally biased region" description="Basic and acidic residues" evidence="15">
    <location>
        <begin position="154"/>
        <end position="166"/>
    </location>
</feature>
<comment type="catalytic activity">
    <reaction evidence="1">
        <text>Preferential cleavage at the carboxyl of hydrophobic amino acids, but fails to cleave 15-Leu-|-Tyr-16, 16-Tyr-|-Leu-17 and 24-Phe-|-Phe-25 of insulin B chain. Activates trypsinogen, and degrades keratin.</text>
        <dbReference type="EC" id="3.4.23.24"/>
    </reaction>
</comment>
<evidence type="ECO:0000256" key="2">
    <source>
        <dbReference type="ARBA" id="ARBA00004613"/>
    </source>
</evidence>
<dbReference type="EMBL" id="JAEOAQ010000001">
    <property type="protein sequence ID" value="KAG5421421.1"/>
    <property type="molecule type" value="Genomic_DNA"/>
</dbReference>
<feature type="compositionally biased region" description="Basic and acidic residues" evidence="15">
    <location>
        <begin position="51"/>
        <end position="60"/>
    </location>
</feature>
<name>A0A8H7ZJL2_9ASCO</name>
<feature type="active site" evidence="12">
    <location>
        <position position="398"/>
    </location>
</feature>
<feature type="compositionally biased region" description="Low complexity" evidence="15">
    <location>
        <begin position="559"/>
        <end position="618"/>
    </location>
</feature>
<dbReference type="InterPro" id="IPR021109">
    <property type="entry name" value="Peptidase_aspartic_dom_sf"/>
</dbReference>
<dbReference type="GO" id="GO:0005576">
    <property type="term" value="C:extracellular region"/>
    <property type="evidence" value="ECO:0007669"/>
    <property type="project" value="UniProtKB-SubCell"/>
</dbReference>
<feature type="disulfide bond" evidence="13">
    <location>
        <begin position="433"/>
        <end position="469"/>
    </location>
</feature>
<dbReference type="Gene3D" id="2.40.70.10">
    <property type="entry name" value="Acid Proteases"/>
    <property type="match status" value="2"/>
</dbReference>
<dbReference type="RefSeq" id="XP_067550537.1">
    <property type="nucleotide sequence ID" value="XM_067694252.1"/>
</dbReference>